<organism evidence="1 2">
    <name type="scientific">Paramecium pentaurelia</name>
    <dbReference type="NCBI Taxonomy" id="43138"/>
    <lineage>
        <taxon>Eukaryota</taxon>
        <taxon>Sar</taxon>
        <taxon>Alveolata</taxon>
        <taxon>Ciliophora</taxon>
        <taxon>Intramacronucleata</taxon>
        <taxon>Oligohymenophorea</taxon>
        <taxon>Peniculida</taxon>
        <taxon>Parameciidae</taxon>
        <taxon>Paramecium</taxon>
    </lineage>
</organism>
<accession>A0A8S1YGS0</accession>
<gene>
    <name evidence="1" type="ORF">PPENT_87.1.T1750032</name>
</gene>
<keyword evidence="2" id="KW-1185">Reference proteome</keyword>
<sequence length="214" mass="25465">MLPMFLFMSQEVSQLFLKIIYRKSKRIIRRWILNVIIFVGMDIQFSNQNNVIIDVAILVKLKQIGNINKRIIQVFLITLFYLKFYQLNSPKTISDNQEFKLSFSQQLHLNVTDISEEQYVQMIIVVTENTKEYNVEVTPINSIIIELTDVAYKLLVNFKKNIPVLKQISLQNVKSSQITFIKNCSFRQNCYVYHFDFKLCCFFIWQFRNFIESA</sequence>
<protein>
    <submittedName>
        <fullName evidence="1">Uncharacterized protein</fullName>
    </submittedName>
</protein>
<comment type="caution">
    <text evidence="1">The sequence shown here is derived from an EMBL/GenBank/DDBJ whole genome shotgun (WGS) entry which is preliminary data.</text>
</comment>
<dbReference type="EMBL" id="CAJJDO010000175">
    <property type="protein sequence ID" value="CAD8213210.1"/>
    <property type="molecule type" value="Genomic_DNA"/>
</dbReference>
<proteinExistence type="predicted"/>
<name>A0A8S1YGS0_9CILI</name>
<dbReference type="Proteomes" id="UP000689195">
    <property type="component" value="Unassembled WGS sequence"/>
</dbReference>
<dbReference type="AlphaFoldDB" id="A0A8S1YGS0"/>
<reference evidence="1" key="1">
    <citation type="submission" date="2021-01" db="EMBL/GenBank/DDBJ databases">
        <authorList>
            <consortium name="Genoscope - CEA"/>
            <person name="William W."/>
        </authorList>
    </citation>
    <scope>NUCLEOTIDE SEQUENCE</scope>
</reference>
<evidence type="ECO:0000313" key="2">
    <source>
        <dbReference type="Proteomes" id="UP000689195"/>
    </source>
</evidence>
<evidence type="ECO:0000313" key="1">
    <source>
        <dbReference type="EMBL" id="CAD8213210.1"/>
    </source>
</evidence>